<dbReference type="NCBIfam" id="TIGR01727">
    <property type="entry name" value="oligo_HPY"/>
    <property type="match status" value="1"/>
</dbReference>
<dbReference type="PANTHER" id="PTHR43297:SF7">
    <property type="entry name" value="D,D-DIPEPTIDE TRANSPORT ATP-BINDING PROTEIN DDPD-RELATED"/>
    <property type="match status" value="1"/>
</dbReference>
<dbReference type="InterPro" id="IPR003593">
    <property type="entry name" value="AAA+_ATPase"/>
</dbReference>
<evidence type="ECO:0000256" key="7">
    <source>
        <dbReference type="ARBA" id="ARBA00023136"/>
    </source>
</evidence>
<keyword evidence="5" id="KW-0547">Nucleotide-binding</keyword>
<evidence type="ECO:0000256" key="4">
    <source>
        <dbReference type="ARBA" id="ARBA00022475"/>
    </source>
</evidence>
<evidence type="ECO:0000313" key="9">
    <source>
        <dbReference type="EMBL" id="MBE1505885.1"/>
    </source>
</evidence>
<dbReference type="PROSITE" id="PS50893">
    <property type="entry name" value="ABC_TRANSPORTER_2"/>
    <property type="match status" value="1"/>
</dbReference>
<dbReference type="Pfam" id="PF00005">
    <property type="entry name" value="ABC_tran"/>
    <property type="match status" value="1"/>
</dbReference>
<dbReference type="InterPro" id="IPR027417">
    <property type="entry name" value="P-loop_NTPase"/>
</dbReference>
<keyword evidence="6 9" id="KW-0067">ATP-binding</keyword>
<keyword evidence="3" id="KW-0813">Transport</keyword>
<comment type="similarity">
    <text evidence="2">Belongs to the ABC transporter superfamily.</text>
</comment>
<evidence type="ECO:0000259" key="8">
    <source>
        <dbReference type="PROSITE" id="PS50893"/>
    </source>
</evidence>
<keyword evidence="10" id="KW-1185">Reference proteome</keyword>
<dbReference type="InterPro" id="IPR017871">
    <property type="entry name" value="ABC_transporter-like_CS"/>
</dbReference>
<dbReference type="Gene3D" id="3.40.50.300">
    <property type="entry name" value="P-loop containing nucleotide triphosphate hydrolases"/>
    <property type="match status" value="1"/>
</dbReference>
<evidence type="ECO:0000313" key="10">
    <source>
        <dbReference type="Proteomes" id="UP000620262"/>
    </source>
</evidence>
<dbReference type="SMART" id="SM00382">
    <property type="entry name" value="AAA"/>
    <property type="match status" value="1"/>
</dbReference>
<dbReference type="CDD" id="cd03257">
    <property type="entry name" value="ABC_NikE_OppD_transporters"/>
    <property type="match status" value="1"/>
</dbReference>
<dbReference type="SUPFAM" id="SSF52540">
    <property type="entry name" value="P-loop containing nucleoside triphosphate hydrolases"/>
    <property type="match status" value="1"/>
</dbReference>
<dbReference type="Pfam" id="PF08352">
    <property type="entry name" value="oligo_HPY"/>
    <property type="match status" value="1"/>
</dbReference>
<name>A0ABR9IRV4_RHIVS</name>
<protein>
    <submittedName>
        <fullName evidence="9">Oligopeptide transport system ATP-binding protein</fullName>
    </submittedName>
</protein>
<dbReference type="EMBL" id="JADBEC010000001">
    <property type="protein sequence ID" value="MBE1505885.1"/>
    <property type="molecule type" value="Genomic_DNA"/>
</dbReference>
<dbReference type="InterPro" id="IPR050388">
    <property type="entry name" value="ABC_Ni/Peptide_Import"/>
</dbReference>
<comment type="caution">
    <text evidence="9">The sequence shown here is derived from an EMBL/GenBank/DDBJ whole genome shotgun (WGS) entry which is preliminary data.</text>
</comment>
<dbReference type="PANTHER" id="PTHR43297">
    <property type="entry name" value="OLIGOPEPTIDE TRANSPORT ATP-BINDING PROTEIN APPD"/>
    <property type="match status" value="1"/>
</dbReference>
<gene>
    <name evidence="9" type="ORF">H4W29_003066</name>
</gene>
<evidence type="ECO:0000256" key="1">
    <source>
        <dbReference type="ARBA" id="ARBA00004417"/>
    </source>
</evidence>
<accession>A0ABR9IRV4</accession>
<evidence type="ECO:0000256" key="3">
    <source>
        <dbReference type="ARBA" id="ARBA00022448"/>
    </source>
</evidence>
<organism evidence="9 10">
    <name type="scientific">Rhizobium viscosum</name>
    <name type="common">Arthrobacter viscosus</name>
    <dbReference type="NCBI Taxonomy" id="1673"/>
    <lineage>
        <taxon>Bacteria</taxon>
        <taxon>Pseudomonadati</taxon>
        <taxon>Pseudomonadota</taxon>
        <taxon>Alphaproteobacteria</taxon>
        <taxon>Hyphomicrobiales</taxon>
        <taxon>Rhizobiaceae</taxon>
        <taxon>Rhizobium/Agrobacterium group</taxon>
        <taxon>Rhizobium</taxon>
    </lineage>
</organism>
<dbReference type="PROSITE" id="PS00211">
    <property type="entry name" value="ABC_TRANSPORTER_1"/>
    <property type="match status" value="1"/>
</dbReference>
<dbReference type="GO" id="GO:0005524">
    <property type="term" value="F:ATP binding"/>
    <property type="evidence" value="ECO:0007669"/>
    <property type="project" value="UniProtKB-KW"/>
</dbReference>
<dbReference type="Proteomes" id="UP000620262">
    <property type="component" value="Unassembled WGS sequence"/>
</dbReference>
<sequence>MTQENKKEKQQDTLLELKDYSITFETPEGQVKAVSNMNLTVRRGERIAIVGESGSGKSQTFLGVMGLLAKNGKTTGQALLEGKDVLSLKPRELDHVRGKDMAMVFQDPMTALNPSLRISRQLTEQLEIHRGFTAKAASTEALDMLKRVGIPDPTRRFGLYPHELSGGMRQRIVIAMALLTKPKLLIADEPTTALDVTIQAQILDLFNDLTAEMNTALIMITHDLGVVAGLADKVAVMYAGRIVEEAPVDELFENPAHPYTAALHASIPRPDQDVDDLVVIPGRPPNLQHLPKGCNFSPRCSQVQDDCIDRPPQLQQQGANHCAACFHPFPRREELLSHG</sequence>
<reference evidence="9 10" key="1">
    <citation type="submission" date="2020-10" db="EMBL/GenBank/DDBJ databases">
        <title>Sequencing the genomes of 1000 actinobacteria strains.</title>
        <authorList>
            <person name="Klenk H.-P."/>
        </authorList>
    </citation>
    <scope>NUCLEOTIDE SEQUENCE [LARGE SCALE GENOMIC DNA]</scope>
    <source>
        <strain evidence="9 10">DSM 7307</strain>
    </source>
</reference>
<comment type="subcellular location">
    <subcellularLocation>
        <location evidence="1">Cell inner membrane</location>
        <topology evidence="1">Peripheral membrane protein</topology>
    </subcellularLocation>
</comment>
<dbReference type="InterPro" id="IPR013563">
    <property type="entry name" value="Oligopep_ABC_C"/>
</dbReference>
<evidence type="ECO:0000256" key="6">
    <source>
        <dbReference type="ARBA" id="ARBA00022840"/>
    </source>
</evidence>
<evidence type="ECO:0000256" key="5">
    <source>
        <dbReference type="ARBA" id="ARBA00022741"/>
    </source>
</evidence>
<feature type="domain" description="ABC transporter" evidence="8">
    <location>
        <begin position="17"/>
        <end position="264"/>
    </location>
</feature>
<keyword evidence="7" id="KW-0472">Membrane</keyword>
<proteinExistence type="inferred from homology"/>
<dbReference type="InterPro" id="IPR003439">
    <property type="entry name" value="ABC_transporter-like_ATP-bd"/>
</dbReference>
<keyword evidence="4" id="KW-1003">Cell membrane</keyword>
<evidence type="ECO:0000256" key="2">
    <source>
        <dbReference type="ARBA" id="ARBA00005417"/>
    </source>
</evidence>
<dbReference type="RefSeq" id="WP_192729674.1">
    <property type="nucleotide sequence ID" value="NZ_BAAAVL010000005.1"/>
</dbReference>